<dbReference type="AlphaFoldDB" id="A0AAD3DHH5"/>
<evidence type="ECO:0000256" key="2">
    <source>
        <dbReference type="SAM" id="MobiDB-lite"/>
    </source>
</evidence>
<dbReference type="InterPro" id="IPR051681">
    <property type="entry name" value="Ser/Thr_Kinases-Pseudokinases"/>
</dbReference>
<feature type="compositionally biased region" description="Low complexity" evidence="2">
    <location>
        <begin position="735"/>
        <end position="746"/>
    </location>
</feature>
<gene>
    <name evidence="6" type="ORF">Agub_g2695</name>
</gene>
<feature type="region of interest" description="Disordered" evidence="2">
    <location>
        <begin position="723"/>
        <end position="746"/>
    </location>
</feature>
<dbReference type="GO" id="GO:0005524">
    <property type="term" value="F:ATP binding"/>
    <property type="evidence" value="ECO:0007669"/>
    <property type="project" value="UniProtKB-UniRule"/>
</dbReference>
<dbReference type="PROSITE" id="PS00107">
    <property type="entry name" value="PROTEIN_KINASE_ATP"/>
    <property type="match status" value="1"/>
</dbReference>
<keyword evidence="4" id="KW-0732">Signal</keyword>
<feature type="chain" id="PRO_5042262498" description="Protein kinase domain-containing protein" evidence="4">
    <location>
        <begin position="27"/>
        <end position="1181"/>
    </location>
</feature>
<feature type="region of interest" description="Disordered" evidence="2">
    <location>
        <begin position="773"/>
        <end position="821"/>
    </location>
</feature>
<name>A0AAD3DHH5_9CHLO</name>
<accession>A0AAD3DHH5</accession>
<feature type="domain" description="Protein kinase" evidence="5">
    <location>
        <begin position="844"/>
        <end position="1153"/>
    </location>
</feature>
<dbReference type="InterPro" id="IPR000719">
    <property type="entry name" value="Prot_kinase_dom"/>
</dbReference>
<dbReference type="PROSITE" id="PS50011">
    <property type="entry name" value="PROTEIN_KINASE_DOM"/>
    <property type="match status" value="1"/>
</dbReference>
<protein>
    <recommendedName>
        <fullName evidence="5">Protein kinase domain-containing protein</fullName>
    </recommendedName>
</protein>
<dbReference type="SUPFAM" id="SSF56112">
    <property type="entry name" value="Protein kinase-like (PK-like)"/>
    <property type="match status" value="1"/>
</dbReference>
<comment type="caution">
    <text evidence="6">The sequence shown here is derived from an EMBL/GenBank/DDBJ whole genome shotgun (WGS) entry which is preliminary data.</text>
</comment>
<evidence type="ECO:0000256" key="4">
    <source>
        <dbReference type="SAM" id="SignalP"/>
    </source>
</evidence>
<feature type="transmembrane region" description="Helical" evidence="3">
    <location>
        <begin position="690"/>
        <end position="712"/>
    </location>
</feature>
<feature type="compositionally biased region" description="Gly residues" evidence="2">
    <location>
        <begin position="773"/>
        <end position="782"/>
    </location>
</feature>
<dbReference type="EMBL" id="BMAR01000002">
    <property type="protein sequence ID" value="GFR41905.1"/>
    <property type="molecule type" value="Genomic_DNA"/>
</dbReference>
<dbReference type="Proteomes" id="UP001054857">
    <property type="component" value="Unassembled WGS sequence"/>
</dbReference>
<dbReference type="InterPro" id="IPR011009">
    <property type="entry name" value="Kinase-like_dom_sf"/>
</dbReference>
<dbReference type="InterPro" id="IPR017441">
    <property type="entry name" value="Protein_kinase_ATP_BS"/>
</dbReference>
<evidence type="ECO:0000313" key="7">
    <source>
        <dbReference type="Proteomes" id="UP001054857"/>
    </source>
</evidence>
<proteinExistence type="predicted"/>
<dbReference type="PANTHER" id="PTHR44329">
    <property type="entry name" value="SERINE/THREONINE-PROTEIN KINASE TNNI3K-RELATED"/>
    <property type="match status" value="1"/>
</dbReference>
<organism evidence="6 7">
    <name type="scientific">Astrephomene gubernaculifera</name>
    <dbReference type="NCBI Taxonomy" id="47775"/>
    <lineage>
        <taxon>Eukaryota</taxon>
        <taxon>Viridiplantae</taxon>
        <taxon>Chlorophyta</taxon>
        <taxon>core chlorophytes</taxon>
        <taxon>Chlorophyceae</taxon>
        <taxon>CS clade</taxon>
        <taxon>Chlamydomonadales</taxon>
        <taxon>Astrephomenaceae</taxon>
        <taxon>Astrephomene</taxon>
    </lineage>
</organism>
<keyword evidence="3" id="KW-1133">Transmembrane helix</keyword>
<evidence type="ECO:0000256" key="1">
    <source>
        <dbReference type="PROSITE-ProRule" id="PRU10141"/>
    </source>
</evidence>
<dbReference type="Gene3D" id="1.10.510.10">
    <property type="entry name" value="Transferase(Phosphotransferase) domain 1"/>
    <property type="match status" value="1"/>
</dbReference>
<feature type="signal peptide" evidence="4">
    <location>
        <begin position="1"/>
        <end position="26"/>
    </location>
</feature>
<reference evidence="6 7" key="1">
    <citation type="journal article" date="2021" name="Sci. Rep.">
        <title>Genome sequencing of the multicellular alga Astrephomene provides insights into convergent evolution of germ-soma differentiation.</title>
        <authorList>
            <person name="Yamashita S."/>
            <person name="Yamamoto K."/>
            <person name="Matsuzaki R."/>
            <person name="Suzuki S."/>
            <person name="Yamaguchi H."/>
            <person name="Hirooka S."/>
            <person name="Minakuchi Y."/>
            <person name="Miyagishima S."/>
            <person name="Kawachi M."/>
            <person name="Toyoda A."/>
            <person name="Nozaki H."/>
        </authorList>
    </citation>
    <scope>NUCLEOTIDE SEQUENCE [LARGE SCALE GENOMIC DNA]</scope>
    <source>
        <strain evidence="6 7">NIES-4017</strain>
    </source>
</reference>
<sequence>MLIRTLFIGCVLEALLFIIHPLGSSAGATNCTLYTQLSKASFLVNGETLLDIPYGCSLLGSLSQPLTISTSLTLRGNASNYGSLDVQFAEDAVLFTPGSLLSIESLDLRNVRIESAPFLQLAAFNASKQQLLSVTITTDCLTLSNIANASNASSFVHGPGYVYVQKYTSSSVNASSVNITCDLPTIQRGADGQEGEFVSVIDSLQLLNAFVASQLPATSGGSSGQLTIKASANISLSARIWKPKGLVVKRGVTLLGDPTTLNIFDVQGLSSVIVLDPGVTLNIANFCFVNIGPLRGTLSVLGMLPVFSLPMWFVSFRRVPSSPQLVLTNVTLAVQRSEYQYYTLWTVVVTTQVTPISMAAAVLRSTSPVIELMNKTSSTGGIMFSHLRSSGIDLFNSTLTNTPPAGPFDIIVPDNPNLQFNLNILSNMTQLAIYDLDDMLAILQAMQETPPPMAVVLFVLKNITIDPSRWPSNGFNLTQPILLVGQQNLDITTWIDFRRIPHFVRVFGCAPEMYVYVQGLMLLNLPNVLAKQVGSSSGGASAAVQSAAATTGLDDVSVYLSSPISSNMTCYLPTVFTNQSVVAITYAEFQHLHAAVVKGLGTSVSGSDTVLGSTVDYNLTSVVKDRVSFLNLRGWGWSGYKLDVTYKFPDEVPILYNNSYYNPSPPPPQTSLFPPPPTTSSGGGDGLKGWAIAVIVVGASLLVALVAGLIAWRIVTRLRHEVEAVKSGSSDKKSSSASGDQEAAVVAHGHHATGGAALGSSGGVGASCRTGAEGGSGAGGGDPASPVNAKSCQGGGASGGGGGGTGGGEGTSDDSAAAQSDKPPLEVLNNMMAALTQEMDDQHLTILEVIGQGGFGVVYKGLWKGLNVAVKTITFQDRVAGGEKGQQRAILEAAISSSLAHPNVVTTYSYDIKPLTVRTDCSGESPRSGPGGVGTGIGGLPSSSIKIIDKRPVLDWKLYLVQEYCDGGSLRTAILKRKFFDAKRGEARIEMILDTALELTGGLVHLHERNIIHGDLNPNNVLLKRDPTKKYGATCKLADFGLSIKMAADQSHISNMRRGTPFYTCPQILAKGNMTKAADVYSMGVMMWEMFHCCMSYRSLPSGFVARENFPNFSRKAPHEFARLVGACLDSEPAQRPTFVQLRDALAAQLAAFKRGELRSGEEVLGPDLAGDAAHMAACQD</sequence>
<feature type="binding site" evidence="1">
    <location>
        <position position="871"/>
    </location>
    <ligand>
        <name>ATP</name>
        <dbReference type="ChEBI" id="CHEBI:30616"/>
    </ligand>
</feature>
<keyword evidence="3" id="KW-0812">Transmembrane</keyword>
<evidence type="ECO:0000256" key="3">
    <source>
        <dbReference type="SAM" id="Phobius"/>
    </source>
</evidence>
<dbReference type="GO" id="GO:0004674">
    <property type="term" value="F:protein serine/threonine kinase activity"/>
    <property type="evidence" value="ECO:0007669"/>
    <property type="project" value="TreeGrafter"/>
</dbReference>
<dbReference type="Gene3D" id="3.30.200.20">
    <property type="entry name" value="Phosphorylase Kinase, domain 1"/>
    <property type="match status" value="1"/>
</dbReference>
<keyword evidence="1" id="KW-0547">Nucleotide-binding</keyword>
<evidence type="ECO:0000259" key="5">
    <source>
        <dbReference type="PROSITE" id="PS50011"/>
    </source>
</evidence>
<dbReference type="Pfam" id="PF00069">
    <property type="entry name" value="Pkinase"/>
    <property type="match status" value="1"/>
</dbReference>
<dbReference type="PANTHER" id="PTHR44329:SF214">
    <property type="entry name" value="PROTEIN KINASE DOMAIN-CONTAINING PROTEIN"/>
    <property type="match status" value="1"/>
</dbReference>
<keyword evidence="3" id="KW-0472">Membrane</keyword>
<keyword evidence="1" id="KW-0067">ATP-binding</keyword>
<evidence type="ECO:0000313" key="6">
    <source>
        <dbReference type="EMBL" id="GFR41905.1"/>
    </source>
</evidence>
<feature type="compositionally biased region" description="Gly residues" evidence="2">
    <location>
        <begin position="793"/>
        <end position="810"/>
    </location>
</feature>
<keyword evidence="7" id="KW-1185">Reference proteome</keyword>
<feature type="compositionally biased region" description="Basic and acidic residues" evidence="2">
    <location>
        <begin position="723"/>
        <end position="734"/>
    </location>
</feature>